<comment type="similarity">
    <text evidence="2 4">Belongs to the bacterial solute-binding protein 3 family.</text>
</comment>
<evidence type="ECO:0000259" key="5">
    <source>
        <dbReference type="SMART" id="SM00062"/>
    </source>
</evidence>
<sequence>MLKGRKMGEQMIGRFALAAVLFLAGSIDLATANEKLRVATEGAYPPFNFQDASGQLGGFDVDIAKALCQQMAVDCTFVAIPWTEIVQGLSDNKYDMIVASMAFTEERAQKMEFSAPYYRSHSVLVGDAEKFQDSAPAALSGVRIAAAQDTIQAEYLQKAYGASKAVLAKDQPGAQRLLLDNQADLLIGDAIELLSFLQTTEGARFGYVGDPISSEFLQSSAHITAKKGNSALIQKVNAALKQIKLNGVYDRINDAYFPFSIY</sequence>
<evidence type="ECO:0000313" key="7">
    <source>
        <dbReference type="Proteomes" id="UP000031368"/>
    </source>
</evidence>
<dbReference type="PROSITE" id="PS01039">
    <property type="entry name" value="SBP_BACTERIAL_3"/>
    <property type="match status" value="1"/>
</dbReference>
<keyword evidence="7" id="KW-1185">Reference proteome</keyword>
<feature type="domain" description="Solute-binding protein family 3/N-terminal" evidence="5">
    <location>
        <begin position="35"/>
        <end position="260"/>
    </location>
</feature>
<evidence type="ECO:0000256" key="2">
    <source>
        <dbReference type="ARBA" id="ARBA00010333"/>
    </source>
</evidence>
<dbReference type="Gene3D" id="3.40.190.10">
    <property type="entry name" value="Periplasmic binding protein-like II"/>
    <property type="match status" value="2"/>
</dbReference>
<keyword evidence="3" id="KW-0732">Signal</keyword>
<dbReference type="InterPro" id="IPR018313">
    <property type="entry name" value="SBP_3_CS"/>
</dbReference>
<geneLocation type="plasmid" evidence="6 7">
    <name>pRgalR602c</name>
</geneLocation>
<reference evidence="6 7" key="1">
    <citation type="submission" date="2013-11" db="EMBL/GenBank/DDBJ databases">
        <title>Complete genome sequence of Rhizobium gallicum bv. gallicum R602.</title>
        <authorList>
            <person name="Bustos P."/>
            <person name="Santamaria R.I."/>
            <person name="Lozano L."/>
            <person name="Acosta J.L."/>
            <person name="Ormeno-Orrillo E."/>
            <person name="Rogel M.A."/>
            <person name="Romero D."/>
            <person name="Cevallos M.A."/>
            <person name="Martinez-Romero E."/>
            <person name="Gonzalez V."/>
        </authorList>
    </citation>
    <scope>NUCLEOTIDE SEQUENCE [LARGE SCALE GENOMIC DNA]</scope>
    <source>
        <strain evidence="6 7">R602</strain>
        <plasmid evidence="6 7">pRgalR602c</plasmid>
    </source>
</reference>
<dbReference type="SMART" id="SM00062">
    <property type="entry name" value="PBPb"/>
    <property type="match status" value="1"/>
</dbReference>
<protein>
    <submittedName>
        <fullName evidence="6">ABC transporter substrate-binding protein</fullName>
    </submittedName>
</protein>
<dbReference type="AlphaFoldDB" id="A0A0B4XER8"/>
<evidence type="ECO:0000256" key="3">
    <source>
        <dbReference type="ARBA" id="ARBA00022729"/>
    </source>
</evidence>
<dbReference type="GO" id="GO:0042597">
    <property type="term" value="C:periplasmic space"/>
    <property type="evidence" value="ECO:0007669"/>
    <property type="project" value="UniProtKB-SubCell"/>
</dbReference>
<gene>
    <name evidence="6" type="ORF">RGR602_PC01117</name>
</gene>
<dbReference type="EMBL" id="CP006880">
    <property type="protein sequence ID" value="AJD45148.1"/>
    <property type="molecule type" value="Genomic_DNA"/>
</dbReference>
<comment type="subcellular location">
    <subcellularLocation>
        <location evidence="1">Periplasm</location>
    </subcellularLocation>
</comment>
<dbReference type="PANTHER" id="PTHR35936">
    <property type="entry name" value="MEMBRANE-BOUND LYTIC MUREIN TRANSGLYCOSYLASE F"/>
    <property type="match status" value="1"/>
</dbReference>
<evidence type="ECO:0000256" key="4">
    <source>
        <dbReference type="RuleBase" id="RU003744"/>
    </source>
</evidence>
<dbReference type="SUPFAM" id="SSF53850">
    <property type="entry name" value="Periplasmic binding protein-like II"/>
    <property type="match status" value="1"/>
</dbReference>
<dbReference type="KEGG" id="rga:RGR602_PC01117"/>
<keyword evidence="6" id="KW-0614">Plasmid</keyword>
<organism evidence="6 7">
    <name type="scientific">Rhizobium gallicum bv. gallicum R602sp</name>
    <dbReference type="NCBI Taxonomy" id="1041138"/>
    <lineage>
        <taxon>Bacteria</taxon>
        <taxon>Pseudomonadati</taxon>
        <taxon>Pseudomonadota</taxon>
        <taxon>Alphaproteobacteria</taxon>
        <taxon>Hyphomicrobiales</taxon>
        <taxon>Rhizobiaceae</taxon>
        <taxon>Rhizobium/Agrobacterium group</taxon>
        <taxon>Rhizobium</taxon>
    </lineage>
</organism>
<dbReference type="Pfam" id="PF00497">
    <property type="entry name" value="SBP_bac_3"/>
    <property type="match status" value="1"/>
</dbReference>
<accession>A0A0B4XER8</accession>
<dbReference type="InterPro" id="IPR001638">
    <property type="entry name" value="Solute-binding_3/MltF_N"/>
</dbReference>
<name>A0A0B4XER8_9HYPH</name>
<proteinExistence type="inferred from homology"/>
<dbReference type="Proteomes" id="UP000031368">
    <property type="component" value="Plasmid pRgalR602c"/>
</dbReference>
<dbReference type="PANTHER" id="PTHR35936:SF19">
    <property type="entry name" value="AMINO-ACID-BINDING PROTEIN YXEM-RELATED"/>
    <property type="match status" value="1"/>
</dbReference>
<evidence type="ECO:0000256" key="1">
    <source>
        <dbReference type="ARBA" id="ARBA00004418"/>
    </source>
</evidence>
<dbReference type="HOGENOM" id="CLU_019602_18_0_5"/>
<evidence type="ECO:0000313" key="6">
    <source>
        <dbReference type="EMBL" id="AJD45148.1"/>
    </source>
</evidence>